<feature type="domain" description="Xylose isomerase-like TIM barrel" evidence="1">
    <location>
        <begin position="63"/>
        <end position="284"/>
    </location>
</feature>
<comment type="caution">
    <text evidence="2">The sequence shown here is derived from an EMBL/GenBank/DDBJ whole genome shotgun (WGS) entry which is preliminary data.</text>
</comment>
<sequence>MLNFDYMNMPRREFIKNVGAAVIAMPWITSPFSIFNFDKSDDPLEVHLFSKHLQFLDIKEAARIAAKLGFEGLDLTVRPKGHILPENVETELPQAIQDIKEAGSSCKMITTTISDVKNTDDLKIIKTAAENGVEFYRSDWFKYHKDRSMQESIDIYQQQINELGEVNKQYGITGCYQNHAGTSIGSTFWEVKQLLETVNPDWFGTQYDIRHAMVDGGLSWENGLRLLKDHIKTIVLKDFKWKKTNGKWEVVNVPIGEGMVDFKSYFKLLKDYDLKPPVSLHLEYPLGGAEKGKSEITVDKQFVFDAMQKDLATVQQLWQEA</sequence>
<keyword evidence="3" id="KW-1185">Reference proteome</keyword>
<dbReference type="InterPro" id="IPR036237">
    <property type="entry name" value="Xyl_isomerase-like_sf"/>
</dbReference>
<dbReference type="Gene3D" id="3.20.20.150">
    <property type="entry name" value="Divalent-metal-dependent TIM barrel enzymes"/>
    <property type="match status" value="1"/>
</dbReference>
<gene>
    <name evidence="2" type="ORF">GCM10011532_25790</name>
</gene>
<evidence type="ECO:0000313" key="2">
    <source>
        <dbReference type="EMBL" id="GGG40920.1"/>
    </source>
</evidence>
<protein>
    <recommendedName>
        <fullName evidence="1">Xylose isomerase-like TIM barrel domain-containing protein</fullName>
    </recommendedName>
</protein>
<accession>A0ABQ1WPK2</accession>
<proteinExistence type="predicted"/>
<dbReference type="PANTHER" id="PTHR12110:SF41">
    <property type="entry name" value="INOSOSE DEHYDRATASE"/>
    <property type="match status" value="1"/>
</dbReference>
<dbReference type="PANTHER" id="PTHR12110">
    <property type="entry name" value="HYDROXYPYRUVATE ISOMERASE"/>
    <property type="match status" value="1"/>
</dbReference>
<reference evidence="3" key="1">
    <citation type="journal article" date="2019" name="Int. J. Syst. Evol. Microbiol.">
        <title>The Global Catalogue of Microorganisms (GCM) 10K type strain sequencing project: providing services to taxonomists for standard genome sequencing and annotation.</title>
        <authorList>
            <consortium name="The Broad Institute Genomics Platform"/>
            <consortium name="The Broad Institute Genome Sequencing Center for Infectious Disease"/>
            <person name="Wu L."/>
            <person name="Ma J."/>
        </authorList>
    </citation>
    <scope>NUCLEOTIDE SEQUENCE [LARGE SCALE GENOMIC DNA]</scope>
    <source>
        <strain evidence="3">CGMCC 1.15422</strain>
    </source>
</reference>
<dbReference type="Proteomes" id="UP000605733">
    <property type="component" value="Unassembled WGS sequence"/>
</dbReference>
<dbReference type="Pfam" id="PF01261">
    <property type="entry name" value="AP_endonuc_2"/>
    <property type="match status" value="1"/>
</dbReference>
<dbReference type="InterPro" id="IPR050312">
    <property type="entry name" value="IolE/XylAMocC-like"/>
</dbReference>
<name>A0ABQ1WPK2_9FLAO</name>
<evidence type="ECO:0000313" key="3">
    <source>
        <dbReference type="Proteomes" id="UP000605733"/>
    </source>
</evidence>
<dbReference type="InterPro" id="IPR013022">
    <property type="entry name" value="Xyl_isomerase-like_TIM-brl"/>
</dbReference>
<dbReference type="SUPFAM" id="SSF51658">
    <property type="entry name" value="Xylose isomerase-like"/>
    <property type="match status" value="1"/>
</dbReference>
<dbReference type="EMBL" id="BMIX01000006">
    <property type="protein sequence ID" value="GGG40920.1"/>
    <property type="molecule type" value="Genomic_DNA"/>
</dbReference>
<evidence type="ECO:0000259" key="1">
    <source>
        <dbReference type="Pfam" id="PF01261"/>
    </source>
</evidence>
<organism evidence="2 3">
    <name type="scientific">Christiangramia forsetii</name>
    <dbReference type="NCBI Taxonomy" id="411153"/>
    <lineage>
        <taxon>Bacteria</taxon>
        <taxon>Pseudomonadati</taxon>
        <taxon>Bacteroidota</taxon>
        <taxon>Flavobacteriia</taxon>
        <taxon>Flavobacteriales</taxon>
        <taxon>Flavobacteriaceae</taxon>
        <taxon>Christiangramia</taxon>
    </lineage>
</organism>